<organism evidence="1 4">
    <name type="scientific">Puccinia graminis f. sp. tritici</name>
    <dbReference type="NCBI Taxonomy" id="56615"/>
    <lineage>
        <taxon>Eukaryota</taxon>
        <taxon>Fungi</taxon>
        <taxon>Dikarya</taxon>
        <taxon>Basidiomycota</taxon>
        <taxon>Pucciniomycotina</taxon>
        <taxon>Pucciniomycetes</taxon>
        <taxon>Pucciniales</taxon>
        <taxon>Pucciniaceae</taxon>
        <taxon>Puccinia</taxon>
    </lineage>
</organism>
<keyword evidence="4" id="KW-1185">Reference proteome</keyword>
<sequence>MEYFSNTQPNSFATAHQTSLTLKTKLYLMSKSTQVLRDIQNLQLYLSKKFRPARWLDSIFEQPASTLDFNSFGRLGELDLLANYVRLIDQNYSRQLGVMWTLVEFHQYCQFQPFVKSLKSVKAMLTRIAESS</sequence>
<evidence type="ECO:0000313" key="4">
    <source>
        <dbReference type="Proteomes" id="UP000324748"/>
    </source>
</evidence>
<protein>
    <submittedName>
        <fullName evidence="1">Uncharacterized protein</fullName>
    </submittedName>
</protein>
<comment type="caution">
    <text evidence="1">The sequence shown here is derived from an EMBL/GenBank/DDBJ whole genome shotgun (WGS) entry which is preliminary data.</text>
</comment>
<dbReference type="EMBL" id="VSWC01000197">
    <property type="protein sequence ID" value="KAA1065083.1"/>
    <property type="molecule type" value="Genomic_DNA"/>
</dbReference>
<evidence type="ECO:0000313" key="2">
    <source>
        <dbReference type="EMBL" id="KAA1085961.1"/>
    </source>
</evidence>
<dbReference type="EMBL" id="VDEP01000275">
    <property type="protein sequence ID" value="KAA1113806.1"/>
    <property type="molecule type" value="Genomic_DNA"/>
</dbReference>
<accession>A0A5B0LMA2</accession>
<dbReference type="Proteomes" id="UP000324748">
    <property type="component" value="Unassembled WGS sequence"/>
</dbReference>
<evidence type="ECO:0000313" key="5">
    <source>
        <dbReference type="Proteomes" id="UP000325313"/>
    </source>
</evidence>
<reference evidence="4 5" key="1">
    <citation type="submission" date="2019-05" db="EMBL/GenBank/DDBJ databases">
        <title>Emergence of the Ug99 lineage of the wheat stem rust pathogen through somatic hybridization.</title>
        <authorList>
            <person name="Li F."/>
            <person name="Upadhyaya N.M."/>
            <person name="Sperschneider J."/>
            <person name="Matny O."/>
            <person name="Nguyen-Phuc H."/>
            <person name="Mago R."/>
            <person name="Raley C."/>
            <person name="Miller M.E."/>
            <person name="Silverstein K.A.T."/>
            <person name="Henningsen E."/>
            <person name="Hirsch C.D."/>
            <person name="Visser B."/>
            <person name="Pretorius Z.A."/>
            <person name="Steffenson B.J."/>
            <person name="Schwessinger B."/>
            <person name="Dodds P.N."/>
            <person name="Figueroa M."/>
        </authorList>
    </citation>
    <scope>NUCLEOTIDE SEQUENCE [LARGE SCALE GENOMIC DNA]</scope>
    <source>
        <strain evidence="1">21-0</strain>
        <strain evidence="3 5">Ug99</strain>
    </source>
</reference>
<dbReference type="EMBL" id="VSWC01000106">
    <property type="protein sequence ID" value="KAA1085961.1"/>
    <property type="molecule type" value="Genomic_DNA"/>
</dbReference>
<dbReference type="Proteomes" id="UP000325313">
    <property type="component" value="Unassembled WGS sequence"/>
</dbReference>
<proteinExistence type="predicted"/>
<evidence type="ECO:0000313" key="1">
    <source>
        <dbReference type="EMBL" id="KAA1065083.1"/>
    </source>
</evidence>
<dbReference type="OrthoDB" id="2509777at2759"/>
<evidence type="ECO:0000313" key="3">
    <source>
        <dbReference type="EMBL" id="KAA1113806.1"/>
    </source>
</evidence>
<gene>
    <name evidence="1" type="ORF">PGT21_024215</name>
    <name evidence="2" type="ORF">PGT21_025691</name>
    <name evidence="3" type="ORF">PGTUg99_022923</name>
</gene>
<dbReference type="AlphaFoldDB" id="A0A5B0LMA2"/>
<name>A0A5B0LMA2_PUCGR</name>